<proteinExistence type="predicted"/>
<keyword evidence="1" id="KW-0812">Transmembrane</keyword>
<accession>A0ABT2VS40</accession>
<feature type="transmembrane region" description="Helical" evidence="1">
    <location>
        <begin position="460"/>
        <end position="478"/>
    </location>
</feature>
<dbReference type="Gene3D" id="3.30.2090.10">
    <property type="entry name" value="Multidrug efflux transporter AcrB TolC docking domain, DN and DC subdomains"/>
    <property type="match status" value="2"/>
</dbReference>
<dbReference type="EMBL" id="JAOTJC010000008">
    <property type="protein sequence ID" value="MCU7555238.1"/>
    <property type="molecule type" value="Genomic_DNA"/>
</dbReference>
<feature type="transmembrane region" description="Helical" evidence="1">
    <location>
        <begin position="961"/>
        <end position="980"/>
    </location>
</feature>
<feature type="transmembrane region" description="Helical" evidence="1">
    <location>
        <begin position="360"/>
        <end position="382"/>
    </location>
</feature>
<evidence type="ECO:0000313" key="3">
    <source>
        <dbReference type="Proteomes" id="UP001209257"/>
    </source>
</evidence>
<dbReference type="InterPro" id="IPR027463">
    <property type="entry name" value="AcrB_DN_DC_subdom"/>
</dbReference>
<keyword evidence="3" id="KW-1185">Reference proteome</keyword>
<feature type="transmembrane region" description="Helical" evidence="1">
    <location>
        <begin position="889"/>
        <end position="907"/>
    </location>
</feature>
<evidence type="ECO:0000256" key="1">
    <source>
        <dbReference type="SAM" id="Phobius"/>
    </source>
</evidence>
<dbReference type="PANTHER" id="PTHR32063">
    <property type="match status" value="1"/>
</dbReference>
<feature type="transmembrane region" description="Helical" evidence="1">
    <location>
        <begin position="527"/>
        <end position="546"/>
    </location>
</feature>
<dbReference type="RefSeq" id="WP_262994687.1">
    <property type="nucleotide sequence ID" value="NZ_JAOTJC010000008.1"/>
</dbReference>
<dbReference type="Proteomes" id="UP001209257">
    <property type="component" value="Unassembled WGS sequence"/>
</dbReference>
<reference evidence="3" key="1">
    <citation type="submission" date="2023-07" db="EMBL/GenBank/DDBJ databases">
        <title>Study on multiphase classification of strain Alteromonas salexigens isolated from the Yellow Sea.</title>
        <authorList>
            <person name="Sun L."/>
        </authorList>
    </citation>
    <scope>NUCLEOTIDE SEQUENCE [LARGE SCALE GENOMIC DNA]</scope>
    <source>
        <strain evidence="3">ASW11-19</strain>
    </source>
</reference>
<dbReference type="SUPFAM" id="SSF82693">
    <property type="entry name" value="Multidrug efflux transporter AcrB pore domain, PN1, PN2, PC1 and PC2 subdomains"/>
    <property type="match status" value="2"/>
</dbReference>
<dbReference type="Gene3D" id="3.30.70.1430">
    <property type="entry name" value="Multidrug efflux transporter AcrB pore domain"/>
    <property type="match status" value="2"/>
</dbReference>
<dbReference type="SUPFAM" id="SSF82714">
    <property type="entry name" value="Multidrug efflux transporter AcrB TolC docking domain, DN and DC subdomains"/>
    <property type="match status" value="2"/>
</dbReference>
<dbReference type="SUPFAM" id="SSF82866">
    <property type="entry name" value="Multidrug efflux transporter AcrB transmembrane domain"/>
    <property type="match status" value="2"/>
</dbReference>
<feature type="transmembrane region" description="Helical" evidence="1">
    <location>
        <begin position="20"/>
        <end position="40"/>
    </location>
</feature>
<dbReference type="PRINTS" id="PR00702">
    <property type="entry name" value="ACRIFLAVINRP"/>
</dbReference>
<keyword evidence="1" id="KW-0472">Membrane</keyword>
<keyword evidence="1" id="KW-1133">Transmembrane helix</keyword>
<feature type="transmembrane region" description="Helical" evidence="1">
    <location>
        <begin position="388"/>
        <end position="413"/>
    </location>
</feature>
<feature type="transmembrane region" description="Helical" evidence="1">
    <location>
        <begin position="433"/>
        <end position="454"/>
    </location>
</feature>
<sequence>MTDKYDTQTGLIAWFTRNSVASNLLMVFIIIMGIAGYMTIQRQMFPNIELNYINISAQYPGASPQEIEESILIKIEESLKDVTEIKKVISRAYRNSGRVSLEIDQGEELTDVLDKVKLRVDGIATFPAGMEPVNISQDEFRQQVIEMPLVGDVPLDELKALAKEVEDELLQLGNISLVRVVAPDDEIAVEIKPDMLRRYQLTINDVTTAISAYSANISAGQLRTDAGIISVRVENQYYNGDEFASIPVKVGDNGARVLLADVATIRDGFTEGERYFRYSGKNALFIGVNATRHQNIIPVADTVKAYIEQKNQTLPKGVSLEVLVDMTYYLDARLNMMLSNLFQGSILVALMLTLFLRFRLAFWVMLGLPICFLGAVMLMPLFGISINILSLFAFIMVLGIVVDDAIVIGESAYTEIESKGGGVDNVIRGAKRVATPATFGVLTTIAVFAPFTLSSGPDGAFFYNIAVVVILCLFFSLIESKLILPAHIAHTRFSPVKENSWRARFNRGYQGMINGPYKRTVEKALEWRWLVLALFVAMLMLSWGLISANYVRMVPNPKVPHDFPSINIEMNENVSDQATIRALQIIEDTVMQVERDIEREHGQGMVRDLLAFNQGRTEGRLVIPLVHEDERPFDTFELARRWREAIPEIPGMKSFIVQDDVNGGREGGEFGYMLFGSDIATLNAAGLKFIDMLQQQPGLHDISSTIDPASKELQMTLRPVAYDLRLTLSDIARQVGAGFYGGEAQRVIRDGEEVKVMVRYPELTRERFADLKYTVITTPAGREVMLGDVVQLKEQPGISYIRREGGYRSVYVWGSIDEETVEPNEVVAQIDEKLLPQLKVSYPAVMTELGGDIEEQQAQQNEQLLFFVAAMIMVYILLAVPLKSYGQPLIIMSVIPFSLTGAIWGHFLMGLDLSMMSTFGLIAAAGVVINDSLVMTDFVNQRRAQGYALREAVSEAGRARFRAITLTSITTFAGVLPIMFETSLQAAFVIPMAVALGFAVLYATLVTLILVPCFYLILIDLGLPFRWLMSRIRRPREEETHLVSPPPQP</sequence>
<dbReference type="InterPro" id="IPR001036">
    <property type="entry name" value="Acrflvin-R"/>
</dbReference>
<protein>
    <submittedName>
        <fullName evidence="2">Efflux RND transporter permease subunit</fullName>
    </submittedName>
</protein>
<dbReference type="Pfam" id="PF00873">
    <property type="entry name" value="ACR_tran"/>
    <property type="match status" value="1"/>
</dbReference>
<gene>
    <name evidence="2" type="ORF">OCL06_11600</name>
</gene>
<name>A0ABT2VS40_9ALTE</name>
<feature type="transmembrane region" description="Helical" evidence="1">
    <location>
        <begin position="919"/>
        <end position="940"/>
    </location>
</feature>
<feature type="transmembrane region" description="Helical" evidence="1">
    <location>
        <begin position="864"/>
        <end position="882"/>
    </location>
</feature>
<dbReference type="Gene3D" id="3.30.70.1320">
    <property type="entry name" value="Multidrug efflux transporter AcrB pore domain like"/>
    <property type="match status" value="1"/>
</dbReference>
<dbReference type="Gene3D" id="1.20.1640.10">
    <property type="entry name" value="Multidrug efflux transporter AcrB transmembrane domain"/>
    <property type="match status" value="2"/>
</dbReference>
<feature type="transmembrane region" description="Helical" evidence="1">
    <location>
        <begin position="986"/>
        <end position="1019"/>
    </location>
</feature>
<comment type="caution">
    <text evidence="2">The sequence shown here is derived from an EMBL/GenBank/DDBJ whole genome shotgun (WGS) entry which is preliminary data.</text>
</comment>
<dbReference type="Gene3D" id="3.30.70.1440">
    <property type="entry name" value="Multidrug efflux transporter AcrB pore domain"/>
    <property type="match status" value="1"/>
</dbReference>
<dbReference type="PANTHER" id="PTHR32063:SF33">
    <property type="entry name" value="RND SUPERFAMILY EFFLUX PUMP PERMEASE COMPONENT"/>
    <property type="match status" value="1"/>
</dbReference>
<organism evidence="2 3">
    <name type="scientific">Alteromonas salexigens</name>
    <dbReference type="NCBI Taxonomy" id="2982530"/>
    <lineage>
        <taxon>Bacteria</taxon>
        <taxon>Pseudomonadati</taxon>
        <taxon>Pseudomonadota</taxon>
        <taxon>Gammaproteobacteria</taxon>
        <taxon>Alteromonadales</taxon>
        <taxon>Alteromonadaceae</taxon>
        <taxon>Alteromonas/Salinimonas group</taxon>
        <taxon>Alteromonas</taxon>
    </lineage>
</organism>
<evidence type="ECO:0000313" key="2">
    <source>
        <dbReference type="EMBL" id="MCU7555238.1"/>
    </source>
</evidence>